<feature type="compositionally biased region" description="Polar residues" evidence="5">
    <location>
        <begin position="1709"/>
        <end position="1720"/>
    </location>
</feature>
<dbReference type="InterPro" id="IPR022043">
    <property type="entry name" value="CAF1A_DD"/>
</dbReference>
<keyword evidence="4" id="KW-0378">Hydrolase</keyword>
<evidence type="ECO:0000259" key="10">
    <source>
        <dbReference type="Pfam" id="PF14214"/>
    </source>
</evidence>
<protein>
    <recommendedName>
        <fullName evidence="4">ATP-dependent DNA helicase</fullName>
        <ecNumber evidence="4">5.6.2.3</ecNumber>
    </recommendedName>
</protein>
<feature type="region of interest" description="Disordered" evidence="5">
    <location>
        <begin position="2784"/>
        <end position="2819"/>
    </location>
</feature>
<accession>A0A8T2BHD2</accession>
<dbReference type="PANTHER" id="PTHR10492:SF101">
    <property type="entry name" value="ATP-DEPENDENT DNA HELICASE"/>
    <property type="match status" value="1"/>
</dbReference>
<sequence>MASQFAMLRDVRPYKTSWRVQVKVLHSWRQYTNNTGETLELVLADSQGVKIHASVKKDLVAKYVNSLQVNEWKFIEHFALTHAAGQFRPTAHLYKMSFVNGTTVTRSDIVSDSSYLTLARFSRIQNGDLNPYMLIDVMGQVVNIGELEVLEANNKPTTKLDFELRDEHDDRMSCTLWGTFAEKIFQACQAADGIMVICVIRFAKIKAYKGVRSLSNSFDASQVHINPPFPEIEAFTRALPSNGLALTFRESVPKFQMVTVNKDDDCLQFERKTISDLFNSTEIGKARVICTIYGIDTDWAWYYFSCRNCNKKVTHIHSGVNTASMKKQKPKFWCDVCRNAVTNVVAKYMLYAKVMDNTGETKCLLFDSICSEIVGESAASLLGGSFNEIEDPNDLPDVIRNLVGKTFLFLLCVEKENIWDGKDSYKVSRILNKDGLLQEDVIEESEQLVNPASIVSGDQCLMLTMSQDTSDSSTPSSKRVYAPNLSESEQSSSSKKVCIEPKDLQKSELEFGENGLSENGVSDKISEVVKVENVKIESNKGKGVQDNGDLPVTEKKDTKQANMIDAYVPPGNYLYNFRSGLKEGQWYYMADFHVVPSTRPVKYSFNRFALECIWPTTMWPVGPRSNGNFFNFIHSDEVEYAGSEDKDHVSDAIGVICDVSAIQRFPFVCREGQTDYDSRYVVFKIKDDMGRFTTCVAVGRNCQSFVTKWYRKITSKTYKYDLVVIVLRFWRVSEYEGANCLMSEYGCSRLFLDPFFPDFDIPRYINKMKKKPLPTTENNDPSPNPPKRNRLGEPYTRLRNISQYNLPIVRNGSVPLSTAFGSAFRDITNLPEPQVSPIENSADPNTSSSTKQNSQNQGSIRGKMSKPCSPYTRPNPLLTPSGLSAMTNTSQSLFSRTPTTPIMPPPSVTPKRKGIQYTVNPSCITNHQTSSFVSQRINLPRKNLDIDFTNAETSSSSKGNLTTEVIDNEDSDYSQDDEMYDDPEFGNVSEDETLAQSYDPSCSEGEDEVVDNNEMSVSDEEQIEMMSNITEVSSHTNDLARSSIDSVQEETHEGKAPPKRKKKRKSKKKNKPITYLDHGDPTYSCKYCGALMWHAERINKRLKTTDPTFTLCCGQGSAKLPFLKESPELIKKLLTGKDPQSRNYKKHLRIWNMVFAMTSLGGKVDKSISKGKGPSMFRLQGGNYHLIGSLKPAEGDYAKYSQLYIVDTENEVDNRATVIGKGKESSRRGSKDILNKETIEAIMKMLNEVNPYVKNFRIAKERFESVNPQPFHMRICSGRKGADGRTYSMPTTSEVAALIPGDFTEGMPNRDIVLQERTTGHLTRISQIHISYLALQYPLIFCYGEDGYTPGIEKCYKGNNQKKKKCISMRQWFAFRIQERPGECHTLLLSKRLFQQFLCDAYTTIESNRLSYIRFNQSKLRCENANSLKEAADSGVTNMEEEGNQILIPASFTGGPRYMVQSYYDAMAICKHYGFPDLFITFTCNPKWPEITRYVTARGLTAEDRPNIVARIFKIKLDSLMNDLTEKKMLGKTVASMYTVEFQKRGLPHAHILLFMDAKSKLPTAADIDRMISAEIPDKETEPELYEVVSNSMIHGPCGAANMSSPCMVDGQCSKSYPKKYEDITRVGADGFPIYRRRRSDHYVEKCGIKCDNRYVVPYNKKLSVRYGAHINVEWCNQTGSIKYLFKYINKGPDKLAFVVEPVKPPPTDNGSHVDQTANGSEPLPEEKKKNEIKDYFDCRYVSASEAIWRIFKFSIQHKSTPVLKLSFHVEGKQPAYFKGKEVISDVLDRILNRDSQFMAWLTLNRNDGIGKNGKRARELLYAEIPAYFTWDGTNKLWNKRSRGWSLGRINYVPRKLEDEYFLRVLLNIVRGPTCFDDIKTYTGVVYPTYKEACFARGILDDDQVFIDSLVDASQFCFGDFLRNFFAMLLLSDSLSRPEYVWEQTWHLLAEDIQQKKKNEYDNQDLNLTEAEIRNYTLQELEKMMLSNGGTLEDIQNFPKPTREGIDNSNRLIVDEMRYDRTSLAEKHAEWIDMMTPEQRGVYDEITTAVFNDLGGVFFVYGFGGTGKTFIWKTLSAAIRSKGDIVLNVASSGIASLLLEGGRTAHSRFAIPLTPDSSSVCRIKPKSDLADLIKKASLIIWDEAPMMSKWCFESLDKSFCDIIGNKDSNVFGGKVVVFGGDFRQVLPVIAGAGRAEIVMAALNASYLWDHCKVLKLTKNMRLLKKDLSVEEAKDIKEFSDWLLAVGDGRIAEPNDGEALIDIPEELLITEAKDPIESITREIYGDPAMLKGTEDPVFFQKRAILAPTNDDVHTINQYMLDKLEGDEQVFYSADSIDPEDSDSLKNPVITPDFLNSIRLPGLPHHALRLKIGAPIMLLRNIDPKGGLCNGTRLQVTQMTPRVLQAKVITGDRMNDIVLISLINITPSDTKLPFRMRRRQFPVSLAFAMTINKSQGQSLEWVGLYLPKPVFSHGQLYVALSRVTSKTGFFFYSMEEVSTVNEIENRKTMIEPKKPNKRKREPAAIENLTSEEKEAQISSLNLEMKGLFEYFREVMDQSKRTDLFSRFSECSSVNSMVALLMEEMSLPLSKLVDEIYLKLKEKIESVTIVAVKSAVVSVGQRVSYGVLNADADVLEDDTESFLWCWETRDLKMMPNSVRGLLKVRRTCRKKIHERITAVSAMLAALQREETEKAWRSDLSKASEKLGKILSEVDIRSFMDNMMQKNSTEMAEKDSKREEKLLLKQLEKSRCEAEKEKKRMERQVLKERLQQEKEQKLLQKAIIDENNKEKEETESRKRIKKQQDESEKEQKRREKEQAELKKQLQVQKQASIMERFLKKSKDSSLTQPKIPSSKVTAQELSCTKHDNESGTVIQAIDNAFSTTCEVTVDDIRREHFASWRQLGHSLLSSKKHWGMRRQPKSELFPKLKLATSDGEPNMEKQGDGREEKNFDGVTCIRQCESSSSDRKKSRRAKQLLQFDKSCRPGFYGIWPSQSQVVKPRRPLQKDPELDYEVDSDEEWEEEEAGESLSDCEKDEDESLEEGCSKADDEDDSEDDFMVPDGYLSEDEGVQVDRMDIDPSEQDASTPSSKQDQENQEFCVLLQQQKHLQSLTDHALKKTQPLIICNLTHEKVPLLAAKDLEGTQKVEQICLRALMVRPFPWSSLIEISINDIQDEDQETSKSSCSQSTPPSNSKAKSIPDSDLLTVVSTIQSCSQGINRVVETLQQKFPDVPKTKLRQKVREISDFEDSRWQVKKEVLTKLGLSPSPDKGGKRPKTISTFFSKRCLPPSTKPQPAIEDAAERLENENA</sequence>
<dbReference type="FunFam" id="3.40.50.300:FF:002884">
    <property type="entry name" value="ATP-dependent DNA helicase"/>
    <property type="match status" value="1"/>
</dbReference>
<feature type="region of interest" description="Disordered" evidence="5">
    <location>
        <begin position="1044"/>
        <end position="1073"/>
    </location>
</feature>
<feature type="compositionally biased region" description="Basic residues" evidence="5">
    <location>
        <begin position="1057"/>
        <end position="1071"/>
    </location>
</feature>
<evidence type="ECO:0000256" key="1">
    <source>
        <dbReference type="ARBA" id="ARBA00022723"/>
    </source>
</evidence>
<feature type="region of interest" description="Disordered" evidence="5">
    <location>
        <begin position="3278"/>
        <end position="3304"/>
    </location>
</feature>
<feature type="domain" description="Replication factor A C-terminal" evidence="8">
    <location>
        <begin position="288"/>
        <end position="420"/>
    </location>
</feature>
<keyword evidence="2" id="KW-0862">Zinc</keyword>
<evidence type="ECO:0000259" key="12">
    <source>
        <dbReference type="Pfam" id="PF21796"/>
    </source>
</evidence>
<dbReference type="Pfam" id="PF08646">
    <property type="entry name" value="Rep_fac-A_C"/>
    <property type="match status" value="1"/>
</dbReference>
<proteinExistence type="inferred from homology"/>
<keyword evidence="4" id="KW-0547">Nucleotide-binding</keyword>
<comment type="cofactor">
    <cofactor evidence="4">
        <name>Mg(2+)</name>
        <dbReference type="ChEBI" id="CHEBI:18420"/>
    </cofactor>
</comment>
<evidence type="ECO:0000256" key="2">
    <source>
        <dbReference type="ARBA" id="ARBA00022833"/>
    </source>
</evidence>
<keyword evidence="4" id="KW-0227">DNA damage</keyword>
<feature type="compositionally biased region" description="Acidic residues" evidence="5">
    <location>
        <begin position="3006"/>
        <end position="3022"/>
    </location>
</feature>
<feature type="region of interest" description="Disordered" evidence="5">
    <location>
        <begin position="831"/>
        <end position="881"/>
    </location>
</feature>
<dbReference type="Pfam" id="PF14214">
    <property type="entry name" value="Helitron_like_N"/>
    <property type="match status" value="1"/>
</dbReference>
<dbReference type="InterPro" id="IPR048800">
    <property type="entry name" value="Cac1-like_C"/>
</dbReference>
<dbReference type="InterPro" id="IPR003871">
    <property type="entry name" value="RFA1B/D_OB_1st"/>
</dbReference>
<dbReference type="EC" id="5.6.2.3" evidence="4"/>
<evidence type="ECO:0000313" key="14">
    <source>
        <dbReference type="Proteomes" id="UP000694240"/>
    </source>
</evidence>
<feature type="region of interest" description="Disordered" evidence="5">
    <location>
        <begin position="2992"/>
        <end position="3066"/>
    </location>
</feature>
<dbReference type="PANTHER" id="PTHR10492">
    <property type="match status" value="1"/>
</dbReference>
<name>A0A8T2BHD2_9BRAS</name>
<dbReference type="GO" id="GO:0006281">
    <property type="term" value="P:DNA repair"/>
    <property type="evidence" value="ECO:0007669"/>
    <property type="project" value="UniProtKB-KW"/>
</dbReference>
<feature type="region of interest" description="Disordered" evidence="5">
    <location>
        <begin position="1705"/>
        <end position="1727"/>
    </location>
</feature>
<dbReference type="CDD" id="cd18809">
    <property type="entry name" value="SF1_C_RecD"/>
    <property type="match status" value="1"/>
</dbReference>
<organism evidence="13 14">
    <name type="scientific">Arabidopsis thaliana x Arabidopsis arenosa</name>
    <dbReference type="NCBI Taxonomy" id="1240361"/>
    <lineage>
        <taxon>Eukaryota</taxon>
        <taxon>Viridiplantae</taxon>
        <taxon>Streptophyta</taxon>
        <taxon>Embryophyta</taxon>
        <taxon>Tracheophyta</taxon>
        <taxon>Spermatophyta</taxon>
        <taxon>Magnoliopsida</taxon>
        <taxon>eudicotyledons</taxon>
        <taxon>Gunneridae</taxon>
        <taxon>Pentapetalae</taxon>
        <taxon>rosids</taxon>
        <taxon>malvids</taxon>
        <taxon>Brassicales</taxon>
        <taxon>Brassicaceae</taxon>
        <taxon>Camelineae</taxon>
        <taxon>Arabidopsis</taxon>
    </lineage>
</organism>
<keyword evidence="4" id="KW-0067">ATP-binding</keyword>
<dbReference type="Pfam" id="PF21530">
    <property type="entry name" value="Pif1_2B_dom"/>
    <property type="match status" value="1"/>
</dbReference>
<feature type="region of interest" description="Disordered" evidence="5">
    <location>
        <begin position="3171"/>
        <end position="3195"/>
    </location>
</feature>
<dbReference type="InterPro" id="IPR049163">
    <property type="entry name" value="Pif1-like_2B_dom"/>
</dbReference>
<evidence type="ECO:0000259" key="11">
    <source>
        <dbReference type="Pfam" id="PF21530"/>
    </source>
</evidence>
<keyword evidence="4" id="KW-0347">Helicase</keyword>
<feature type="domain" description="DNA helicase Pif1-like DEAD-box helicase" evidence="7">
    <location>
        <begin position="2034"/>
        <end position="2255"/>
    </location>
</feature>
<feature type="compositionally biased region" description="Acidic residues" evidence="5">
    <location>
        <begin position="1004"/>
        <end position="1013"/>
    </location>
</feature>
<keyword evidence="1" id="KW-0479">Metal-binding</keyword>
<feature type="compositionally biased region" description="Acidic residues" evidence="5">
    <location>
        <begin position="966"/>
        <end position="993"/>
    </location>
</feature>
<evidence type="ECO:0000259" key="6">
    <source>
        <dbReference type="Pfam" id="PF02721"/>
    </source>
</evidence>
<dbReference type="GO" id="GO:0006310">
    <property type="term" value="P:DNA recombination"/>
    <property type="evidence" value="ECO:0007669"/>
    <property type="project" value="UniProtKB-KW"/>
</dbReference>
<keyword evidence="14" id="KW-1185">Reference proteome</keyword>
<dbReference type="CDD" id="cd04481">
    <property type="entry name" value="RPA1_DBD_B_like"/>
    <property type="match status" value="2"/>
</dbReference>
<evidence type="ECO:0000259" key="8">
    <source>
        <dbReference type="Pfam" id="PF08646"/>
    </source>
</evidence>
<comment type="catalytic activity">
    <reaction evidence="4">
        <text>ATP + H2O = ADP + phosphate + H(+)</text>
        <dbReference type="Rhea" id="RHEA:13065"/>
        <dbReference type="ChEBI" id="CHEBI:15377"/>
        <dbReference type="ChEBI" id="CHEBI:15378"/>
        <dbReference type="ChEBI" id="CHEBI:30616"/>
        <dbReference type="ChEBI" id="CHEBI:43474"/>
        <dbReference type="ChEBI" id="CHEBI:456216"/>
        <dbReference type="EC" id="5.6.2.3"/>
    </reaction>
</comment>
<reference evidence="13 14" key="1">
    <citation type="submission" date="2020-12" db="EMBL/GenBank/DDBJ databases">
        <title>Concerted genomic and epigenomic changes stabilize Arabidopsis allopolyploids.</title>
        <authorList>
            <person name="Chen Z."/>
        </authorList>
    </citation>
    <scope>NUCLEOTIDE SEQUENCE [LARGE SCALE GENOMIC DNA]</scope>
    <source>
        <strain evidence="13">Allo738</strain>
        <tissue evidence="13">Leaf</tissue>
    </source>
</reference>
<feature type="compositionally biased region" description="Low complexity" evidence="5">
    <location>
        <begin position="845"/>
        <end position="859"/>
    </location>
</feature>
<evidence type="ECO:0000256" key="5">
    <source>
        <dbReference type="SAM" id="MobiDB-lite"/>
    </source>
</evidence>
<evidence type="ECO:0000256" key="3">
    <source>
        <dbReference type="ARBA" id="ARBA00023125"/>
    </source>
</evidence>
<dbReference type="GO" id="GO:0046872">
    <property type="term" value="F:metal ion binding"/>
    <property type="evidence" value="ECO:0007669"/>
    <property type="project" value="UniProtKB-KW"/>
</dbReference>
<dbReference type="GO" id="GO:0016787">
    <property type="term" value="F:hydrolase activity"/>
    <property type="evidence" value="ECO:0007669"/>
    <property type="project" value="UniProtKB-KW"/>
</dbReference>
<evidence type="ECO:0000259" key="9">
    <source>
        <dbReference type="Pfam" id="PF12253"/>
    </source>
</evidence>
<dbReference type="Pfam" id="PF02721">
    <property type="entry name" value="DUF223"/>
    <property type="match status" value="1"/>
</dbReference>
<dbReference type="Pfam" id="PF12253">
    <property type="entry name" value="CAF1A_dimeriz"/>
    <property type="match status" value="1"/>
</dbReference>
<feature type="domain" description="Chromatin assembly factor 1 subunit A dimerization" evidence="9">
    <location>
        <begin position="2971"/>
        <end position="3037"/>
    </location>
</feature>
<gene>
    <name evidence="13" type="ORF">ISN45_Aa02g012090</name>
</gene>
<dbReference type="InterPro" id="IPR047192">
    <property type="entry name" value="Euk_RPA1_DBD_C"/>
</dbReference>
<dbReference type="GO" id="GO:0005524">
    <property type="term" value="F:ATP binding"/>
    <property type="evidence" value="ECO:0007669"/>
    <property type="project" value="UniProtKB-KW"/>
</dbReference>
<feature type="compositionally biased region" description="Acidic residues" evidence="5">
    <location>
        <begin position="3044"/>
        <end position="3066"/>
    </location>
</feature>
<keyword evidence="4" id="KW-0233">DNA recombination</keyword>
<dbReference type="InterPro" id="IPR013955">
    <property type="entry name" value="Rep_factor-A_C"/>
</dbReference>
<dbReference type="EMBL" id="JAEFBK010000007">
    <property type="protein sequence ID" value="KAG7585860.1"/>
    <property type="molecule type" value="Genomic_DNA"/>
</dbReference>
<feature type="compositionally biased region" description="Low complexity" evidence="5">
    <location>
        <begin position="466"/>
        <end position="477"/>
    </location>
</feature>
<dbReference type="CDD" id="cd04480">
    <property type="entry name" value="RPA1_DBD_A_like"/>
    <property type="match status" value="1"/>
</dbReference>
<feature type="compositionally biased region" description="Polar residues" evidence="5">
    <location>
        <begin position="950"/>
        <end position="965"/>
    </location>
</feature>
<feature type="domain" description="Chromatin assembly factor 1 subunit Cac1-like C-terminal" evidence="12">
    <location>
        <begin position="3199"/>
        <end position="3249"/>
    </location>
</feature>
<feature type="domain" description="Helitron helicase-like" evidence="10">
    <location>
        <begin position="1372"/>
        <end position="1554"/>
    </location>
</feature>
<dbReference type="InterPro" id="IPR010285">
    <property type="entry name" value="DNA_helicase_pif1-like_DEAD"/>
</dbReference>
<feature type="region of interest" description="Disordered" evidence="5">
    <location>
        <begin position="770"/>
        <end position="793"/>
    </location>
</feature>
<dbReference type="Pfam" id="PF05970">
    <property type="entry name" value="PIF1"/>
    <property type="match status" value="1"/>
</dbReference>
<evidence type="ECO:0000256" key="4">
    <source>
        <dbReference type="RuleBase" id="RU363044"/>
    </source>
</evidence>
<keyword evidence="3" id="KW-0238">DNA-binding</keyword>
<dbReference type="Pfam" id="PF21796">
    <property type="entry name" value="Cac1_C"/>
    <property type="match status" value="1"/>
</dbReference>
<dbReference type="GO" id="GO:0043139">
    <property type="term" value="F:5'-3' DNA helicase activity"/>
    <property type="evidence" value="ECO:0007669"/>
    <property type="project" value="UniProtKB-EC"/>
</dbReference>
<feature type="region of interest" description="Disordered" evidence="5">
    <location>
        <begin position="466"/>
        <end position="497"/>
    </location>
</feature>
<keyword evidence="4" id="KW-0234">DNA repair</keyword>
<comment type="similarity">
    <text evidence="4">Belongs to the helicase family.</text>
</comment>
<feature type="compositionally biased region" description="Low complexity" evidence="5">
    <location>
        <begin position="3176"/>
        <end position="3190"/>
    </location>
</feature>
<feature type="region of interest" description="Disordered" evidence="5">
    <location>
        <begin position="950"/>
        <end position="1013"/>
    </location>
</feature>
<dbReference type="InterPro" id="IPR025476">
    <property type="entry name" value="Helitron_helicase-like"/>
</dbReference>
<dbReference type="GO" id="GO:0000723">
    <property type="term" value="P:telomere maintenance"/>
    <property type="evidence" value="ECO:0007669"/>
    <property type="project" value="InterPro"/>
</dbReference>
<feature type="compositionally biased region" description="Basic and acidic residues" evidence="5">
    <location>
        <begin position="3295"/>
        <end position="3304"/>
    </location>
</feature>
<dbReference type="Proteomes" id="UP000694240">
    <property type="component" value="Chromosome 7"/>
</dbReference>
<feature type="domain" description="Replication protein A 70 kDa DNA-binding subunit B/D first OB fold" evidence="6">
    <location>
        <begin position="4"/>
        <end position="106"/>
    </location>
</feature>
<comment type="caution">
    <text evidence="13">The sequence shown here is derived from an EMBL/GenBank/DDBJ whole genome shotgun (WGS) entry which is preliminary data.</text>
</comment>
<dbReference type="GO" id="GO:0003677">
    <property type="term" value="F:DNA binding"/>
    <property type="evidence" value="ECO:0007669"/>
    <property type="project" value="UniProtKB-KW"/>
</dbReference>
<feature type="domain" description="DNA helicase Pif1-like 2B" evidence="11">
    <location>
        <begin position="2351"/>
        <end position="2397"/>
    </location>
</feature>
<dbReference type="CDD" id="cd04476">
    <property type="entry name" value="RPA1_DBD_C"/>
    <property type="match status" value="1"/>
</dbReference>
<evidence type="ECO:0000313" key="13">
    <source>
        <dbReference type="EMBL" id="KAG7585860.1"/>
    </source>
</evidence>
<evidence type="ECO:0000259" key="7">
    <source>
        <dbReference type="Pfam" id="PF05970"/>
    </source>
</evidence>